<dbReference type="Pfam" id="PF00067">
    <property type="entry name" value="p450"/>
    <property type="match status" value="1"/>
</dbReference>
<dbReference type="GO" id="GO:0016705">
    <property type="term" value="F:oxidoreductase activity, acting on paired donors, with incorporation or reduction of molecular oxygen"/>
    <property type="evidence" value="ECO:0007669"/>
    <property type="project" value="InterPro"/>
</dbReference>
<dbReference type="InterPro" id="IPR036396">
    <property type="entry name" value="Cyt_P450_sf"/>
</dbReference>
<evidence type="ECO:0000256" key="6">
    <source>
        <dbReference type="SAM" id="Phobius"/>
    </source>
</evidence>
<keyword evidence="6" id="KW-1133">Transmembrane helix</keyword>
<evidence type="ECO:0000313" key="8">
    <source>
        <dbReference type="EMBL" id="EGO23270.1"/>
    </source>
</evidence>
<evidence type="ECO:0000256" key="1">
    <source>
        <dbReference type="ARBA" id="ARBA00010617"/>
    </source>
</evidence>
<feature type="signal peptide" evidence="7">
    <location>
        <begin position="1"/>
        <end position="25"/>
    </location>
</feature>
<dbReference type="HOGENOM" id="CLU_033574_2_0_1"/>
<dbReference type="PANTHER" id="PTHR24304">
    <property type="entry name" value="CYTOCHROME P450 FAMILY 7"/>
    <property type="match status" value="1"/>
</dbReference>
<comment type="similarity">
    <text evidence="1">Belongs to the cytochrome P450 family.</text>
</comment>
<feature type="transmembrane region" description="Helical" evidence="6">
    <location>
        <begin position="295"/>
        <end position="318"/>
    </location>
</feature>
<dbReference type="Proteomes" id="UP000008064">
    <property type="component" value="Unassembled WGS sequence"/>
</dbReference>
<name>F8P292_SERL9</name>
<keyword evidence="6" id="KW-0472">Membrane</keyword>
<keyword evidence="4 5" id="KW-0408">Iron</keyword>
<evidence type="ECO:0008006" key="9">
    <source>
        <dbReference type="Google" id="ProtNLM"/>
    </source>
</evidence>
<evidence type="ECO:0000256" key="5">
    <source>
        <dbReference type="PIRSR" id="PIRSR602401-1"/>
    </source>
</evidence>
<accession>F8P292</accession>
<comment type="cofactor">
    <cofactor evidence="5">
        <name>heme</name>
        <dbReference type="ChEBI" id="CHEBI:30413"/>
    </cofactor>
</comment>
<dbReference type="GeneID" id="18813510"/>
<evidence type="ECO:0000256" key="3">
    <source>
        <dbReference type="ARBA" id="ARBA00022723"/>
    </source>
</evidence>
<dbReference type="SUPFAM" id="SSF48264">
    <property type="entry name" value="Cytochrome P450"/>
    <property type="match status" value="1"/>
</dbReference>
<keyword evidence="2 5" id="KW-0349">Heme</keyword>
<evidence type="ECO:0000256" key="4">
    <source>
        <dbReference type="ARBA" id="ARBA00023004"/>
    </source>
</evidence>
<dbReference type="EMBL" id="GL945436">
    <property type="protein sequence ID" value="EGO23270.1"/>
    <property type="molecule type" value="Genomic_DNA"/>
</dbReference>
<reference evidence="8" key="1">
    <citation type="submission" date="2011-04" db="EMBL/GenBank/DDBJ databases">
        <title>Evolution of plant cell wall degrading machinery underlies the functional diversity of forest fungi.</title>
        <authorList>
            <consortium name="US DOE Joint Genome Institute (JGI-PGF)"/>
            <person name="Eastwood D.C."/>
            <person name="Floudas D."/>
            <person name="Binder M."/>
            <person name="Majcherczyk A."/>
            <person name="Schneider P."/>
            <person name="Aerts A."/>
            <person name="Asiegbu F.O."/>
            <person name="Baker S.E."/>
            <person name="Barry K."/>
            <person name="Bendiksby M."/>
            <person name="Blumentritt M."/>
            <person name="Coutinho P.M."/>
            <person name="Cullen D."/>
            <person name="Cullen D."/>
            <person name="Gathman A."/>
            <person name="Goodell B."/>
            <person name="Henrissat B."/>
            <person name="Ihrmark K."/>
            <person name="Kauserud H."/>
            <person name="Kohler A."/>
            <person name="LaButti K."/>
            <person name="Lapidus A."/>
            <person name="Lavin J.L."/>
            <person name="Lee Y.-H."/>
            <person name="Lindquist E."/>
            <person name="Lilly W."/>
            <person name="Lucas S."/>
            <person name="Morin E."/>
            <person name="Murat C."/>
            <person name="Oguiza J.A."/>
            <person name="Park J."/>
            <person name="Pisabarro A.G."/>
            <person name="Riley R."/>
            <person name="Rosling A."/>
            <person name="Salamov A."/>
            <person name="Schmidt O."/>
            <person name="Schmutz J."/>
            <person name="Skrede I."/>
            <person name="Stenlid J."/>
            <person name="Wiebenga A."/>
            <person name="Xie X."/>
            <person name="Kues U."/>
            <person name="Hibbett D.S."/>
            <person name="Hoffmeister D."/>
            <person name="Hogberg N."/>
            <person name="Martin F."/>
            <person name="Grigoriev I.V."/>
            <person name="Watkinson S.C."/>
        </authorList>
    </citation>
    <scope>NUCLEOTIDE SEQUENCE</scope>
    <source>
        <strain evidence="8">S7.9</strain>
    </source>
</reference>
<dbReference type="InterPro" id="IPR002401">
    <property type="entry name" value="Cyt_P450_E_grp-I"/>
</dbReference>
<keyword evidence="3 5" id="KW-0479">Metal-binding</keyword>
<dbReference type="InterPro" id="IPR050529">
    <property type="entry name" value="CYP450_sterol_14alpha_dmase"/>
</dbReference>
<dbReference type="InterPro" id="IPR001128">
    <property type="entry name" value="Cyt_P450"/>
</dbReference>
<organism>
    <name type="scientific">Serpula lacrymans var. lacrymans (strain S7.9)</name>
    <name type="common">Dry rot fungus</name>
    <dbReference type="NCBI Taxonomy" id="578457"/>
    <lineage>
        <taxon>Eukaryota</taxon>
        <taxon>Fungi</taxon>
        <taxon>Dikarya</taxon>
        <taxon>Basidiomycota</taxon>
        <taxon>Agaricomycotina</taxon>
        <taxon>Agaricomycetes</taxon>
        <taxon>Agaricomycetidae</taxon>
        <taxon>Boletales</taxon>
        <taxon>Coniophorineae</taxon>
        <taxon>Serpulaceae</taxon>
        <taxon>Serpula</taxon>
    </lineage>
</organism>
<dbReference type="GO" id="GO:0020037">
    <property type="term" value="F:heme binding"/>
    <property type="evidence" value="ECO:0007669"/>
    <property type="project" value="InterPro"/>
</dbReference>
<dbReference type="RefSeq" id="XP_007320510.1">
    <property type="nucleotide sequence ID" value="XM_007320448.1"/>
</dbReference>
<sequence>MACMMSSLRFLYNSIVLSLVPKSLASVNFTLGSVLISAGVLAVWYSQLKKSDGFYPLYSIPFIGSCSFFVNREKFLDMATKASLSGKTPKFSVFGHTVVIPTGEQARKLFFFSRTLDNGEGFQILTGHAPRIEEVMENRPANQKRFALFIRRTHSLLHRDRLEKLIPELFSDLNTHMNSWPKNDQVDPFANSFGLMFHMTMRSQCAREFADDLSTLHGMGELLRFWNSEQEFSFNNAFTSWAPGSVVQKRKKAIGDLYGILTDIIKKRGDEGRCENDAFQFMLDQGDTIDDIFPYMLWIVFIGTAPSAIVANWVLMFLKTHPEWDTKVRNELQSLCGEHCPDLALPAHVRFAQIPLDAWEGSTPVMEAVITETVRIVSTEPAFRRNIGGDVELNGLKVERGEFLMYPFGIEQMNKDNYPNPSTWNPARWADPAKFEHDRSQGKFLGWGIGMHPCLGMRIAKLYIKFTVALFIHNFEYSRVDRSGKVYHDVPVPNLSDTHCLLPKGKGHFLHIKRKSES</sequence>
<feature type="chain" id="PRO_5003381812" description="Cytochrome P450" evidence="7">
    <location>
        <begin position="26"/>
        <end position="518"/>
    </location>
</feature>
<proteinExistence type="inferred from homology"/>
<evidence type="ECO:0000256" key="7">
    <source>
        <dbReference type="SAM" id="SignalP"/>
    </source>
</evidence>
<dbReference type="Gene3D" id="1.10.630.10">
    <property type="entry name" value="Cytochrome P450"/>
    <property type="match status" value="1"/>
</dbReference>
<keyword evidence="6" id="KW-0812">Transmembrane</keyword>
<protein>
    <recommendedName>
        <fullName evidence="9">Cytochrome P450</fullName>
    </recommendedName>
</protein>
<dbReference type="PRINTS" id="PR00463">
    <property type="entry name" value="EP450I"/>
</dbReference>
<dbReference type="OrthoDB" id="1055148at2759"/>
<dbReference type="GO" id="GO:0004497">
    <property type="term" value="F:monooxygenase activity"/>
    <property type="evidence" value="ECO:0007669"/>
    <property type="project" value="InterPro"/>
</dbReference>
<dbReference type="AlphaFoldDB" id="F8P292"/>
<dbReference type="KEGG" id="sla:SERLADRAFT_416660"/>
<evidence type="ECO:0000256" key="2">
    <source>
        <dbReference type="ARBA" id="ARBA00022617"/>
    </source>
</evidence>
<dbReference type="CDD" id="cd00302">
    <property type="entry name" value="cytochrome_P450"/>
    <property type="match status" value="1"/>
</dbReference>
<dbReference type="GO" id="GO:0005506">
    <property type="term" value="F:iron ion binding"/>
    <property type="evidence" value="ECO:0007669"/>
    <property type="project" value="InterPro"/>
</dbReference>
<gene>
    <name evidence="8" type="ORF">SERLADRAFT_416660</name>
</gene>
<dbReference type="PANTHER" id="PTHR24304:SF2">
    <property type="entry name" value="24-HYDROXYCHOLESTEROL 7-ALPHA-HYDROXYLASE"/>
    <property type="match status" value="1"/>
</dbReference>
<feature type="binding site" description="axial binding residue" evidence="5">
    <location>
        <position position="454"/>
    </location>
    <ligand>
        <name>heme</name>
        <dbReference type="ChEBI" id="CHEBI:30413"/>
    </ligand>
    <ligandPart>
        <name>Fe</name>
        <dbReference type="ChEBI" id="CHEBI:18248"/>
    </ligandPart>
</feature>
<keyword evidence="7" id="KW-0732">Signal</keyword>